<evidence type="ECO:0000313" key="3">
    <source>
        <dbReference type="Proteomes" id="UP000076577"/>
    </source>
</evidence>
<keyword evidence="3" id="KW-1185">Reference proteome</keyword>
<keyword evidence="1" id="KW-1133">Transmembrane helix</keyword>
<gene>
    <name evidence="2" type="ORF">PsAD2_04521</name>
</gene>
<dbReference type="OrthoDB" id="7667013at2"/>
<protein>
    <recommendedName>
        <fullName evidence="4">NnrT protein</fullName>
    </recommendedName>
</protein>
<dbReference type="STRING" id="989403.SAMN05421798_11183"/>
<accession>A0A165T1G6</accession>
<proteinExistence type="predicted"/>
<feature type="transmembrane region" description="Helical" evidence="1">
    <location>
        <begin position="7"/>
        <end position="30"/>
    </location>
</feature>
<keyword evidence="1" id="KW-0472">Membrane</keyword>
<sequence length="72" mass="8130">MWSVKKLAIVLYPFAMLTVAINLFFATLIGTFFDLPAMSPYLTLWVSLPLGIPASWLAAKWVRSLLEQAQEK</sequence>
<dbReference type="AlphaFoldDB" id="A0A165T1G6"/>
<dbReference type="PATRIC" id="fig|989403.3.peg.4953"/>
<dbReference type="EMBL" id="LMCB01000159">
    <property type="protein sequence ID" value="KZL05166.1"/>
    <property type="molecule type" value="Genomic_DNA"/>
</dbReference>
<feature type="transmembrane region" description="Helical" evidence="1">
    <location>
        <begin position="42"/>
        <end position="62"/>
    </location>
</feature>
<dbReference type="RefSeq" id="WP_068010909.1">
    <property type="nucleotide sequence ID" value="NZ_FOFM01000011.1"/>
</dbReference>
<evidence type="ECO:0000313" key="2">
    <source>
        <dbReference type="EMBL" id="KZL05166.1"/>
    </source>
</evidence>
<reference evidence="2 3" key="1">
    <citation type="journal article" date="2016" name="Front. Microbiol.">
        <title>Comparative Genomic Analysis Reveals a Diverse Repertoire of Genes Involved in Prokaryote-Eukaryote Interactions within the Pseudovibrio Genus.</title>
        <authorList>
            <person name="Romano S."/>
            <person name="Fernandez-Guerra A."/>
            <person name="Reen F.J."/>
            <person name="Glockner F.O."/>
            <person name="Crowley S.P."/>
            <person name="O'Sullivan O."/>
            <person name="Cotter P.D."/>
            <person name="Adams C."/>
            <person name="Dobson A.D."/>
            <person name="O'Gara F."/>
        </authorList>
    </citation>
    <scope>NUCLEOTIDE SEQUENCE [LARGE SCALE GENOMIC DNA]</scope>
    <source>
        <strain evidence="2 3">Ad2</strain>
    </source>
</reference>
<name>A0A165T1G6_9HYPH</name>
<comment type="caution">
    <text evidence="2">The sequence shown here is derived from an EMBL/GenBank/DDBJ whole genome shotgun (WGS) entry which is preliminary data.</text>
</comment>
<dbReference type="Proteomes" id="UP000076577">
    <property type="component" value="Unassembled WGS sequence"/>
</dbReference>
<organism evidence="2 3">
    <name type="scientific">Pseudovibrio axinellae</name>
    <dbReference type="NCBI Taxonomy" id="989403"/>
    <lineage>
        <taxon>Bacteria</taxon>
        <taxon>Pseudomonadati</taxon>
        <taxon>Pseudomonadota</taxon>
        <taxon>Alphaproteobacteria</taxon>
        <taxon>Hyphomicrobiales</taxon>
        <taxon>Stappiaceae</taxon>
        <taxon>Pseudovibrio</taxon>
    </lineage>
</organism>
<keyword evidence="1" id="KW-0812">Transmembrane</keyword>
<evidence type="ECO:0008006" key="4">
    <source>
        <dbReference type="Google" id="ProtNLM"/>
    </source>
</evidence>
<evidence type="ECO:0000256" key="1">
    <source>
        <dbReference type="SAM" id="Phobius"/>
    </source>
</evidence>